<accession>A0A844HEM8</accession>
<evidence type="ECO:0008006" key="4">
    <source>
        <dbReference type="Google" id="ProtNLM"/>
    </source>
</evidence>
<dbReference type="RefSeq" id="WP_155037862.1">
    <property type="nucleotide sequence ID" value="NZ_JBHGCD010000008.1"/>
</dbReference>
<protein>
    <recommendedName>
        <fullName evidence="4">Nickel/cobalt transporter regulator</fullName>
    </recommendedName>
</protein>
<gene>
    <name evidence="2" type="ORF">GL300_01830</name>
</gene>
<feature type="signal peptide" evidence="1">
    <location>
        <begin position="1"/>
        <end position="23"/>
    </location>
</feature>
<keyword evidence="3" id="KW-1185">Reference proteome</keyword>
<organism evidence="2 3">
    <name type="scientific">Paracoccus litorisediminis</name>
    <dbReference type="NCBI Taxonomy" id="2006130"/>
    <lineage>
        <taxon>Bacteria</taxon>
        <taxon>Pseudomonadati</taxon>
        <taxon>Pseudomonadota</taxon>
        <taxon>Alphaproteobacteria</taxon>
        <taxon>Rhodobacterales</taxon>
        <taxon>Paracoccaceae</taxon>
        <taxon>Paracoccus</taxon>
    </lineage>
</organism>
<proteinExistence type="predicted"/>
<comment type="caution">
    <text evidence="2">The sequence shown here is derived from an EMBL/GenBank/DDBJ whole genome shotgun (WGS) entry which is preliminary data.</text>
</comment>
<dbReference type="AlphaFoldDB" id="A0A844HEM8"/>
<evidence type="ECO:0000256" key="1">
    <source>
        <dbReference type="SAM" id="SignalP"/>
    </source>
</evidence>
<keyword evidence="1" id="KW-0732">Signal</keyword>
<dbReference type="OrthoDB" id="7779104at2"/>
<reference evidence="2 3" key="1">
    <citation type="submission" date="2019-11" db="EMBL/GenBank/DDBJ databases">
        <authorList>
            <person name="Dong K."/>
        </authorList>
    </citation>
    <scope>NUCLEOTIDE SEQUENCE [LARGE SCALE GENOMIC DNA]</scope>
    <source>
        <strain evidence="2 3">NBRC 112902</strain>
    </source>
</reference>
<sequence length="107" mass="11701">MNRIHKYTLAAALGLAACTMALAQHMGGEDGQTFLAQDASAHPARKLRVGQHIDAEQLHRISRPGLYGISRPPAGSEYGVIDGRLVRYDAETLQVQSIIREVDHILD</sequence>
<dbReference type="PROSITE" id="PS51257">
    <property type="entry name" value="PROKAR_LIPOPROTEIN"/>
    <property type="match status" value="1"/>
</dbReference>
<feature type="chain" id="PRO_5032976075" description="Nickel/cobalt transporter regulator" evidence="1">
    <location>
        <begin position="24"/>
        <end position="107"/>
    </location>
</feature>
<dbReference type="EMBL" id="WMIG01000001">
    <property type="protein sequence ID" value="MTH57943.1"/>
    <property type="molecule type" value="Genomic_DNA"/>
</dbReference>
<name>A0A844HEM8_9RHOB</name>
<evidence type="ECO:0000313" key="2">
    <source>
        <dbReference type="EMBL" id="MTH57943.1"/>
    </source>
</evidence>
<evidence type="ECO:0000313" key="3">
    <source>
        <dbReference type="Proteomes" id="UP000449846"/>
    </source>
</evidence>
<dbReference type="Proteomes" id="UP000449846">
    <property type="component" value="Unassembled WGS sequence"/>
</dbReference>